<keyword evidence="1" id="KW-0548">Nucleotidyltransferase</keyword>
<dbReference type="VEuPathDB" id="FungiDB:MMYC01_207097"/>
<dbReference type="InterPro" id="IPR007855">
    <property type="entry name" value="RDRP"/>
</dbReference>
<dbReference type="EMBL" id="LCTW02000005">
    <property type="protein sequence ID" value="KXX83004.1"/>
    <property type="molecule type" value="Genomic_DNA"/>
</dbReference>
<dbReference type="VEuPathDB" id="FungiDB:MMYC01_200448"/>
<evidence type="ECO:0000313" key="6">
    <source>
        <dbReference type="EMBL" id="KXX83004.1"/>
    </source>
</evidence>
<name>A0A175VWP5_9PEZI</name>
<dbReference type="GO" id="GO:0030422">
    <property type="term" value="P:siRNA processing"/>
    <property type="evidence" value="ECO:0007669"/>
    <property type="project" value="TreeGrafter"/>
</dbReference>
<evidence type="ECO:0000259" key="3">
    <source>
        <dbReference type="Pfam" id="PF05183"/>
    </source>
</evidence>
<keyword evidence="1" id="KW-0808">Transferase</keyword>
<evidence type="ECO:0000313" key="7">
    <source>
        <dbReference type="Proteomes" id="UP000078237"/>
    </source>
</evidence>
<keyword evidence="1 5" id="KW-0696">RNA-directed RNA polymerase</keyword>
<sequence>MEVWIGRLPEHLNTQTLRSELEPFMERLAIFQYRCEKPRRKGHGFINFQHEADGRKFLDVFGSHMSSNSQREAQQKEKGPDAGPQLIIMGSHVQCSPSRRKPTVFKPVEHKPNIARSDHQNWKKTPFSMAVSRLDCGHCVFLRNQLAFVAEWSHCKDNIRAEFSSHNLILTLPKRGGSGIQVRTAYHSIQELVWSPRGIVILVLHTPPTFLTYETLEGSAPENPNPSIRVTERLKFIDDAHGEISSFCTVYRFQVLNANSLQRKMIILETKGVQVTEYDIQCYHARDVSDLAPYSEAMPSLMNEIRRFGKTGTLPFGTLFYLQALAYNGYLHPDKVSILARKLATIFAEARRFKNQGESQPISNEAIKMLLQWIKYPSPHSTGVQFEVDKIIEYLEDQEKRICDGDNIRAALLTQNTPSLTRVFGITITPTRILLSGLKMEVRNRILRNHDSYTDHFIRAQFCDEDGQDLFSSKVSLDPIYERFRLILREGIFIGGRNYRFLGFSNSSLRSHSAWLLAPFHDGMRLHTSETIIEALSTFEDMDKGLRARFAARVGQTFSETPHTLLLRRYNITHSIIDDVETGTGVTKRVFSDGIGKISEGALKLVHEVIRRDSAICIQIRWAGAKACYLWIRVSQASRSAFAHP</sequence>
<dbReference type="Pfam" id="PF25358">
    <property type="entry name" value="PH_fung_RdRP"/>
    <property type="match status" value="1"/>
</dbReference>
<organism evidence="5 7">
    <name type="scientific">Madurella mycetomatis</name>
    <dbReference type="NCBI Taxonomy" id="100816"/>
    <lineage>
        <taxon>Eukaryota</taxon>
        <taxon>Fungi</taxon>
        <taxon>Dikarya</taxon>
        <taxon>Ascomycota</taxon>
        <taxon>Pezizomycotina</taxon>
        <taxon>Sordariomycetes</taxon>
        <taxon>Sordariomycetidae</taxon>
        <taxon>Sordariales</taxon>
        <taxon>Sordariales incertae sedis</taxon>
        <taxon>Madurella</taxon>
    </lineage>
</organism>
<reference evidence="5" key="2">
    <citation type="submission" date="2015-06" db="EMBL/GenBank/DDBJ databases">
        <authorList>
            <person name="Hoefler B.C."/>
            <person name="Straight P.D."/>
        </authorList>
    </citation>
    <scope>NUCLEOTIDE SEQUENCE [LARGE SCALE GENOMIC DNA]</scope>
    <source>
        <strain evidence="5">Mm55</strain>
    </source>
</reference>
<reference evidence="7" key="1">
    <citation type="submission" date="2015-06" db="EMBL/GenBank/DDBJ databases">
        <authorList>
            <person name="van de Sande W.W.J."/>
        </authorList>
    </citation>
    <scope>NUCLEOTIDE SEQUENCE [LARGE SCALE GENOMIC DNA]</scope>
    <source>
        <strain evidence="7">mm55</strain>
    </source>
</reference>
<keyword evidence="1" id="KW-0694">RNA-binding</keyword>
<dbReference type="GO" id="GO:0003968">
    <property type="term" value="F:RNA-directed RNA polymerase activity"/>
    <property type="evidence" value="ECO:0007669"/>
    <property type="project" value="UniProtKB-KW"/>
</dbReference>
<reference evidence="5 7" key="3">
    <citation type="submission" date="2016-01" db="EMBL/GenBank/DDBJ databases">
        <title>Madurella mycetomatis genome sequencing.</title>
        <authorList>
            <person name="Van De Sande W."/>
        </authorList>
    </citation>
    <scope>NUCLEOTIDE SEQUENCE [LARGE SCALE GENOMIC DNA]</scope>
    <source>
        <strain evidence="5">Mm55</strain>
        <strain evidence="7">mm55</strain>
    </source>
</reference>
<dbReference type="InterPro" id="IPR057503">
    <property type="entry name" value="PH_RdRP"/>
</dbReference>
<dbReference type="GO" id="GO:0031380">
    <property type="term" value="C:nuclear RNA-directed RNA polymerase complex"/>
    <property type="evidence" value="ECO:0007669"/>
    <property type="project" value="TreeGrafter"/>
</dbReference>
<dbReference type="Proteomes" id="UP000078237">
    <property type="component" value="Unassembled WGS sequence"/>
</dbReference>
<accession>A0A175VWP5</accession>
<dbReference type="SUPFAM" id="SSF54928">
    <property type="entry name" value="RNA-binding domain, RBD"/>
    <property type="match status" value="1"/>
</dbReference>
<comment type="similarity">
    <text evidence="1">Belongs to the RdRP family.</text>
</comment>
<evidence type="ECO:0000256" key="2">
    <source>
        <dbReference type="SAM" id="MobiDB-lite"/>
    </source>
</evidence>
<dbReference type="PANTHER" id="PTHR23079:SF17">
    <property type="entry name" value="RNA-DEPENDENT RNA POLYMERASE"/>
    <property type="match status" value="1"/>
</dbReference>
<comment type="caution">
    <text evidence="5">The sequence shown here is derived from an EMBL/GenBank/DDBJ whole genome shotgun (WGS) entry which is preliminary data.</text>
</comment>
<gene>
    <name evidence="6" type="ORF">MMYC01_200448</name>
    <name evidence="5" type="ORF">MMYC01_207097</name>
</gene>
<dbReference type="CDD" id="cd00590">
    <property type="entry name" value="RRM_SF"/>
    <property type="match status" value="1"/>
</dbReference>
<comment type="catalytic activity">
    <reaction evidence="1">
        <text>RNA(n) + a ribonucleoside 5'-triphosphate = RNA(n+1) + diphosphate</text>
        <dbReference type="Rhea" id="RHEA:21248"/>
        <dbReference type="Rhea" id="RHEA-COMP:14527"/>
        <dbReference type="Rhea" id="RHEA-COMP:17342"/>
        <dbReference type="ChEBI" id="CHEBI:33019"/>
        <dbReference type="ChEBI" id="CHEBI:61557"/>
        <dbReference type="ChEBI" id="CHEBI:140395"/>
        <dbReference type="EC" id="2.7.7.48"/>
    </reaction>
</comment>
<evidence type="ECO:0000259" key="4">
    <source>
        <dbReference type="Pfam" id="PF25358"/>
    </source>
</evidence>
<dbReference type="GO" id="GO:0003723">
    <property type="term" value="F:RNA binding"/>
    <property type="evidence" value="ECO:0007669"/>
    <property type="project" value="UniProtKB-KW"/>
</dbReference>
<evidence type="ECO:0000313" key="5">
    <source>
        <dbReference type="EMBL" id="KXX75957.1"/>
    </source>
</evidence>
<dbReference type="STRING" id="100816.A0A175VWP5"/>
<dbReference type="Pfam" id="PF05183">
    <property type="entry name" value="RdRP"/>
    <property type="match status" value="1"/>
</dbReference>
<feature type="domain" description="RDRP core" evidence="3">
    <location>
        <begin position="428"/>
        <end position="626"/>
    </location>
</feature>
<protein>
    <recommendedName>
        <fullName evidence="1">RNA-dependent RNA polymerase</fullName>
        <ecNumber evidence="1">2.7.7.48</ecNumber>
    </recommendedName>
</protein>
<dbReference type="OrthoDB" id="6513042at2759"/>
<dbReference type="PANTHER" id="PTHR23079">
    <property type="entry name" value="RNA-DEPENDENT RNA POLYMERASE"/>
    <property type="match status" value="1"/>
</dbReference>
<dbReference type="AlphaFoldDB" id="A0A175VWP5"/>
<evidence type="ECO:0000256" key="1">
    <source>
        <dbReference type="RuleBase" id="RU363098"/>
    </source>
</evidence>
<dbReference type="InterPro" id="IPR035979">
    <property type="entry name" value="RBD_domain_sf"/>
</dbReference>
<dbReference type="InterPro" id="IPR057596">
    <property type="entry name" value="RDRP_core"/>
</dbReference>
<proteinExistence type="inferred from homology"/>
<feature type="domain" description="RdRP-like PH" evidence="4">
    <location>
        <begin position="129"/>
        <end position="265"/>
    </location>
</feature>
<dbReference type="EC" id="2.7.7.48" evidence="1"/>
<dbReference type="EMBL" id="LCTW02000238">
    <property type="protein sequence ID" value="KXX75957.1"/>
    <property type="molecule type" value="Genomic_DNA"/>
</dbReference>
<feature type="region of interest" description="Disordered" evidence="2">
    <location>
        <begin position="66"/>
        <end position="85"/>
    </location>
</feature>
<keyword evidence="7" id="KW-1185">Reference proteome</keyword>